<organism evidence="5 6">
    <name type="scientific">Sinanodonta woodiana</name>
    <name type="common">Chinese pond mussel</name>
    <name type="synonym">Anodonta woodiana</name>
    <dbReference type="NCBI Taxonomy" id="1069815"/>
    <lineage>
        <taxon>Eukaryota</taxon>
        <taxon>Metazoa</taxon>
        <taxon>Spiralia</taxon>
        <taxon>Lophotrochozoa</taxon>
        <taxon>Mollusca</taxon>
        <taxon>Bivalvia</taxon>
        <taxon>Autobranchia</taxon>
        <taxon>Heteroconchia</taxon>
        <taxon>Palaeoheterodonta</taxon>
        <taxon>Unionida</taxon>
        <taxon>Unionoidea</taxon>
        <taxon>Unionidae</taxon>
        <taxon>Unioninae</taxon>
        <taxon>Sinanodonta</taxon>
    </lineage>
</organism>
<dbReference type="Gene3D" id="3.30.360.10">
    <property type="entry name" value="Dihydrodipicolinate Reductase, domain 2"/>
    <property type="match status" value="1"/>
</dbReference>
<evidence type="ECO:0008006" key="7">
    <source>
        <dbReference type="Google" id="ProtNLM"/>
    </source>
</evidence>
<dbReference type="InterPro" id="IPR036291">
    <property type="entry name" value="NAD(P)-bd_dom_sf"/>
</dbReference>
<evidence type="ECO:0000259" key="4">
    <source>
        <dbReference type="Pfam" id="PF22725"/>
    </source>
</evidence>
<gene>
    <name evidence="5" type="ORF">ACJMK2_008205</name>
</gene>
<dbReference type="Pfam" id="PF22725">
    <property type="entry name" value="GFO_IDH_MocA_C3"/>
    <property type="match status" value="1"/>
</dbReference>
<dbReference type="Gene3D" id="3.40.50.720">
    <property type="entry name" value="NAD(P)-binding Rossmann-like Domain"/>
    <property type="match status" value="1"/>
</dbReference>
<dbReference type="PANTHER" id="PTHR42840">
    <property type="entry name" value="NAD(P)-BINDING ROSSMANN-FOLD SUPERFAMILY PROTEIN-RELATED"/>
    <property type="match status" value="1"/>
</dbReference>
<dbReference type="GO" id="GO:0016491">
    <property type="term" value="F:oxidoreductase activity"/>
    <property type="evidence" value="ECO:0007669"/>
    <property type="project" value="UniProtKB-KW"/>
</dbReference>
<proteinExistence type="inferred from homology"/>
<evidence type="ECO:0000256" key="2">
    <source>
        <dbReference type="ARBA" id="ARBA00023002"/>
    </source>
</evidence>
<dbReference type="Pfam" id="PF01408">
    <property type="entry name" value="GFO_IDH_MocA"/>
    <property type="match status" value="1"/>
</dbReference>
<name>A0ABD3VKV5_SINWO</name>
<comment type="similarity">
    <text evidence="1">Belongs to the Gfo/Idh/MocA family.</text>
</comment>
<evidence type="ECO:0000259" key="3">
    <source>
        <dbReference type="Pfam" id="PF01408"/>
    </source>
</evidence>
<comment type="caution">
    <text evidence="5">The sequence shown here is derived from an EMBL/GenBank/DDBJ whole genome shotgun (WGS) entry which is preliminary data.</text>
</comment>
<dbReference type="Proteomes" id="UP001634394">
    <property type="component" value="Unassembled WGS sequence"/>
</dbReference>
<evidence type="ECO:0000313" key="6">
    <source>
        <dbReference type="Proteomes" id="UP001634394"/>
    </source>
</evidence>
<keyword evidence="2" id="KW-0560">Oxidoreductase</keyword>
<evidence type="ECO:0000256" key="1">
    <source>
        <dbReference type="ARBA" id="ARBA00010928"/>
    </source>
</evidence>
<dbReference type="EMBL" id="JBJQND010000011">
    <property type="protein sequence ID" value="KAL3862219.1"/>
    <property type="molecule type" value="Genomic_DNA"/>
</dbReference>
<protein>
    <recommendedName>
        <fullName evidence="7">Inositol 2-dehydrogenase</fullName>
    </recommendedName>
</protein>
<dbReference type="SUPFAM" id="SSF55347">
    <property type="entry name" value="Glyceraldehyde-3-phosphate dehydrogenase-like, C-terminal domain"/>
    <property type="match status" value="1"/>
</dbReference>
<dbReference type="PANTHER" id="PTHR42840:SF3">
    <property type="entry name" value="BINDING ROSSMANN FOLD OXIDOREDUCTASE, PUTATIVE (AFU_ORTHOLOGUE AFUA_2G10240)-RELATED"/>
    <property type="match status" value="1"/>
</dbReference>
<accession>A0ABD3VKV5</accession>
<reference evidence="5 6" key="1">
    <citation type="submission" date="2024-11" db="EMBL/GenBank/DDBJ databases">
        <title>Chromosome-level genome assembly of the freshwater bivalve Anodonta woodiana.</title>
        <authorList>
            <person name="Chen X."/>
        </authorList>
    </citation>
    <scope>NUCLEOTIDE SEQUENCE [LARGE SCALE GENOMIC DNA]</scope>
    <source>
        <strain evidence="5">MN2024</strain>
        <tissue evidence="5">Gills</tissue>
    </source>
</reference>
<keyword evidence="6" id="KW-1185">Reference proteome</keyword>
<evidence type="ECO:0000313" key="5">
    <source>
        <dbReference type="EMBL" id="KAL3862219.1"/>
    </source>
</evidence>
<dbReference type="InterPro" id="IPR055170">
    <property type="entry name" value="GFO_IDH_MocA-like_dom"/>
</dbReference>
<dbReference type="InterPro" id="IPR000683">
    <property type="entry name" value="Gfo/Idh/MocA-like_OxRdtase_N"/>
</dbReference>
<dbReference type="SUPFAM" id="SSF51735">
    <property type="entry name" value="NAD(P)-binding Rossmann-fold domains"/>
    <property type="match status" value="1"/>
</dbReference>
<feature type="domain" description="Gfo/Idh/MocA-like oxidoreductase N-terminal" evidence="3">
    <location>
        <begin position="34"/>
        <end position="156"/>
    </location>
</feature>
<sequence length="368" mass="41726">MGGGKTTEQCEEEKQHNNARRMIKLEMEDQNRVTFALLGLGRIGQVHLANLLANNSVSLQCVVEENIEHAQKILKEKGMLDQVQVYGIDDIQLVFDDKRISSIFICTPTDTHANLTRRALKAGKHVICEKPISENSTDVTACFDDAEQYNRILMAAFNRKFDPSVRELYTRVKQGEIGDLHVIKATFRDHPLWTGMDCLTQTFLIHDIDMICWFNDAMPEKVVCMATANLEECRKRNDLDTVAVTMQFANGVIGILDFCRYSSYGYDIRLEVMGSKGMLTMEHPTTTTVKTYKIEGHSGSPHCGVMNGRFSQAYIAELNHFIDAVQGKSKLEVKREYSERCSVVNDAIRESYRTGMVIRIKEGKIVHD</sequence>
<feature type="domain" description="GFO/IDH/MocA-like oxidoreductase" evidence="4">
    <location>
        <begin position="166"/>
        <end position="279"/>
    </location>
</feature>
<dbReference type="AlphaFoldDB" id="A0ABD3VKV5"/>